<dbReference type="Proteomes" id="UP000053300">
    <property type="component" value="Unassembled WGS sequence"/>
</dbReference>
<organism evidence="1 2">
    <name type="scientific">Comamonas kerstersii</name>
    <dbReference type="NCBI Taxonomy" id="225992"/>
    <lineage>
        <taxon>Bacteria</taxon>
        <taxon>Pseudomonadati</taxon>
        <taxon>Pseudomonadota</taxon>
        <taxon>Betaproteobacteria</taxon>
        <taxon>Burkholderiales</taxon>
        <taxon>Comamonadaceae</taxon>
        <taxon>Comamonas</taxon>
    </lineage>
</organism>
<reference evidence="1 2" key="1">
    <citation type="submission" date="2015-12" db="EMBL/GenBank/DDBJ databases">
        <title>Complete genome sequence of a multi-drug resistant strain Acidovorax sp. 12322-1.</title>
        <authorList>
            <person name="Ming D."/>
            <person name="Wang M."/>
            <person name="Hu S."/>
            <person name="Zhou Y."/>
            <person name="Jiang T."/>
        </authorList>
    </citation>
    <scope>NUCLEOTIDE SEQUENCE [LARGE SCALE GENOMIC DNA]</scope>
    <source>
        <strain evidence="1 2">12322-1</strain>
    </source>
</reference>
<accession>A0A0W7Z378</accession>
<protein>
    <submittedName>
        <fullName evidence="1">Uncharacterized protein</fullName>
    </submittedName>
</protein>
<evidence type="ECO:0000313" key="1">
    <source>
        <dbReference type="EMBL" id="KUF41611.1"/>
    </source>
</evidence>
<gene>
    <name evidence="1" type="ORF">AS359_08515</name>
</gene>
<evidence type="ECO:0000313" key="2">
    <source>
        <dbReference type="Proteomes" id="UP000053300"/>
    </source>
</evidence>
<dbReference type="EMBL" id="LPXH01000021">
    <property type="protein sequence ID" value="KUF41611.1"/>
    <property type="molecule type" value="Genomic_DNA"/>
</dbReference>
<name>A0A0W7Z378_9BURK</name>
<keyword evidence="2" id="KW-1185">Reference proteome</keyword>
<dbReference type="AlphaFoldDB" id="A0A0W7Z378"/>
<dbReference type="RefSeq" id="WP_058879665.1">
    <property type="nucleotide sequence ID" value="NZ_LPXH01000021.1"/>
</dbReference>
<proteinExistence type="predicted"/>
<sequence>MSALQKSGTLAWIADKLKQVAEAAEIAQNAADPATREQAAYDAATKLAEAVGIGIPLWFLDKALTKTGLDRVFDSLKKNKSFEEYLKDQVAKKNLRDFGLGNLAEWGLKELREWISRNGYLDPLFDLMTGRYRDAKNWVWPRDPIILDLDGDGLETVGLASNVYFDHDGDGVLTKTGWAGSASALPLPARCSSVPRC</sequence>
<comment type="caution">
    <text evidence="1">The sequence shown here is derived from an EMBL/GenBank/DDBJ whole genome shotgun (WGS) entry which is preliminary data.</text>
</comment>